<dbReference type="InterPro" id="IPR009040">
    <property type="entry name" value="Ferritin-like_diiron"/>
</dbReference>
<evidence type="ECO:0000256" key="2">
    <source>
        <dbReference type="ARBA" id="ARBA00022434"/>
    </source>
</evidence>
<comment type="catalytic activity">
    <reaction evidence="6">
        <text>4 Fe(2+) + O2 + 4 H(+) = 4 Fe(3+) + 2 H2O</text>
        <dbReference type="Rhea" id="RHEA:11148"/>
        <dbReference type="ChEBI" id="CHEBI:15377"/>
        <dbReference type="ChEBI" id="CHEBI:15378"/>
        <dbReference type="ChEBI" id="CHEBI:15379"/>
        <dbReference type="ChEBI" id="CHEBI:29033"/>
        <dbReference type="ChEBI" id="CHEBI:29034"/>
        <dbReference type="EC" id="1.16.3.1"/>
    </reaction>
</comment>
<dbReference type="SMR" id="M1K8W3"/>
<dbReference type="Gene3D" id="1.20.1260.10">
    <property type="match status" value="1"/>
</dbReference>
<dbReference type="PANTHER" id="PTHR11431:SF75">
    <property type="entry name" value="FERRITIN"/>
    <property type="match status" value="1"/>
</dbReference>
<feature type="domain" description="Ferritin-like diiron" evidence="7">
    <location>
        <begin position="11"/>
        <end position="159"/>
    </location>
</feature>
<dbReference type="PROSITE" id="PS50905">
    <property type="entry name" value="FERRITIN_LIKE"/>
    <property type="match status" value="1"/>
</dbReference>
<comment type="function">
    <text evidence="6">Stores iron in a soluble, non-toxic, readily available form. Important for iron homeostasis. Iron is taken up in the ferrous form and deposited as ferric hydroxides after oxidation.</text>
</comment>
<dbReference type="VEuPathDB" id="MicrosporidiaDB:AEWD_061380"/>
<dbReference type="InterPro" id="IPR009078">
    <property type="entry name" value="Ferritin-like_SF"/>
</dbReference>
<feature type="binding site" evidence="5">
    <location>
        <position position="63"/>
    </location>
    <ligand>
        <name>Fe cation</name>
        <dbReference type="ChEBI" id="CHEBI:24875"/>
        <label>1</label>
    </ligand>
</feature>
<protein>
    <recommendedName>
        <fullName evidence="6">Ferritin</fullName>
        <ecNumber evidence="6">1.16.3.1</ecNumber>
    </recommendedName>
</protein>
<dbReference type="OMA" id="CEDKGFE"/>
<evidence type="ECO:0000256" key="4">
    <source>
        <dbReference type="ARBA" id="ARBA00023004"/>
    </source>
</evidence>
<evidence type="ECO:0000259" key="7">
    <source>
        <dbReference type="PROSITE" id="PS50905"/>
    </source>
</evidence>
<proteinExistence type="inferred from homology"/>
<gene>
    <name evidence="8" type="ORF">ECU06_1380</name>
</gene>
<evidence type="ECO:0000256" key="5">
    <source>
        <dbReference type="PIRSR" id="PIRSR601519-1"/>
    </source>
</evidence>
<evidence type="ECO:0000256" key="6">
    <source>
        <dbReference type="RuleBase" id="RU361145"/>
    </source>
</evidence>
<dbReference type="VEuPathDB" id="MicrosporidiaDB:M970_061360"/>
<dbReference type="GO" id="GO:0008199">
    <property type="term" value="F:ferric iron binding"/>
    <property type="evidence" value="ECO:0007669"/>
    <property type="project" value="InterPro"/>
</dbReference>
<comment type="similarity">
    <text evidence="1 6">Belongs to the ferritin family.</text>
</comment>
<dbReference type="SUPFAM" id="SSF47240">
    <property type="entry name" value="Ferritin-like"/>
    <property type="match status" value="1"/>
</dbReference>
<dbReference type="EC" id="1.16.3.1" evidence="6"/>
<accession>M1K8W3</accession>
<name>M1K8W3_ENCCN</name>
<keyword evidence="3 5" id="KW-0479">Metal-binding</keyword>
<dbReference type="PANTHER" id="PTHR11431">
    <property type="entry name" value="FERRITIN"/>
    <property type="match status" value="1"/>
</dbReference>
<feature type="binding site" evidence="5">
    <location>
        <position position="141"/>
    </location>
    <ligand>
        <name>Fe cation</name>
        <dbReference type="ChEBI" id="CHEBI:24875"/>
        <label>1</label>
    </ligand>
</feature>
<reference evidence="8" key="1">
    <citation type="journal article" date="2013" name="Eukaryot. Cell">
        <title>Extremely Reduced Levels of Heterozygosity in the Vertebrate Pathogen Encephalitozoon cuniculi.</title>
        <authorList>
            <person name="Selman M."/>
            <person name="Sak B."/>
            <person name="Kvac M."/>
            <person name="Farinelli L."/>
            <person name="Weiss L.M."/>
            <person name="Corradi N."/>
        </authorList>
    </citation>
    <scope>NUCLEOTIDE SEQUENCE</scope>
</reference>
<keyword evidence="2 6" id="KW-0409">Iron storage</keyword>
<organism evidence="8">
    <name type="scientific">Encephalitozoon cuniculi</name>
    <name type="common">Microsporidian parasite</name>
    <dbReference type="NCBI Taxonomy" id="6035"/>
    <lineage>
        <taxon>Eukaryota</taxon>
        <taxon>Fungi</taxon>
        <taxon>Fungi incertae sedis</taxon>
        <taxon>Microsporidia</taxon>
        <taxon>Unikaryonidae</taxon>
        <taxon>Encephalitozoon</taxon>
    </lineage>
</organism>
<dbReference type="Pfam" id="PF00210">
    <property type="entry name" value="Ferritin"/>
    <property type="match status" value="1"/>
</dbReference>
<dbReference type="InterPro" id="IPR008331">
    <property type="entry name" value="Ferritin_DPS_dom"/>
</dbReference>
<evidence type="ECO:0000256" key="3">
    <source>
        <dbReference type="ARBA" id="ARBA00022723"/>
    </source>
</evidence>
<dbReference type="GO" id="GO:0006826">
    <property type="term" value="P:iron ion transport"/>
    <property type="evidence" value="ECO:0007669"/>
    <property type="project" value="InterPro"/>
</dbReference>
<dbReference type="GO" id="GO:0005737">
    <property type="term" value="C:cytoplasm"/>
    <property type="evidence" value="ECO:0007669"/>
    <property type="project" value="TreeGrafter"/>
</dbReference>
<sequence length="176" mass="19501">MDPKTKQASSDEWNVEAGLLLSSQLLLEYNAYYFYSACAAHFSRSDVCLKGLASFFRKKSLDENAQAQKIIGFMNMRELDIEFRAIEAPDIKKYGKTSGVLKACKEFEQTVLSNISTISEIARKAGDGAIVQFLEDFIAEQVRSISELSDLCANCARCGDGGVGLFLFDQSLISQH</sequence>
<evidence type="ECO:0000313" key="8">
    <source>
        <dbReference type="EMBL" id="AGE95752.1"/>
    </source>
</evidence>
<feature type="binding site" evidence="5">
    <location>
        <position position="108"/>
    </location>
    <ligand>
        <name>Fe cation</name>
        <dbReference type="ChEBI" id="CHEBI:24875"/>
        <label>2</label>
    </ligand>
</feature>
<feature type="binding site" evidence="5">
    <location>
        <position position="28"/>
    </location>
    <ligand>
        <name>Fe cation</name>
        <dbReference type="ChEBI" id="CHEBI:24875"/>
        <label>1</label>
    </ligand>
</feature>
<evidence type="ECO:0000256" key="1">
    <source>
        <dbReference type="ARBA" id="ARBA00007513"/>
    </source>
</evidence>
<dbReference type="VEuPathDB" id="MicrosporidiaDB:AEWQ_061350"/>
<dbReference type="VEuPathDB" id="MicrosporidiaDB:AEWR_061360"/>
<dbReference type="GO" id="GO:0008198">
    <property type="term" value="F:ferrous iron binding"/>
    <property type="evidence" value="ECO:0007669"/>
    <property type="project" value="TreeGrafter"/>
</dbReference>
<dbReference type="GO" id="GO:0006879">
    <property type="term" value="P:intracellular iron ion homeostasis"/>
    <property type="evidence" value="ECO:0007669"/>
    <property type="project" value="UniProtKB-KW"/>
</dbReference>
<dbReference type="InterPro" id="IPR001519">
    <property type="entry name" value="Ferritin"/>
</dbReference>
<dbReference type="GO" id="GO:0004322">
    <property type="term" value="F:ferroxidase activity"/>
    <property type="evidence" value="ECO:0007669"/>
    <property type="project" value="UniProtKB-EC"/>
</dbReference>
<keyword evidence="4 5" id="KW-0408">Iron</keyword>
<dbReference type="InterPro" id="IPR012347">
    <property type="entry name" value="Ferritin-like"/>
</dbReference>
<keyword evidence="6" id="KW-0560">Oxidoreductase</keyword>
<dbReference type="VEuPathDB" id="MicrosporidiaDB:ECU06_1380"/>
<dbReference type="AlphaFoldDB" id="M1K8W3"/>
<dbReference type="EMBL" id="KC513609">
    <property type="protein sequence ID" value="AGE95752.1"/>
    <property type="molecule type" value="Genomic_DNA"/>
</dbReference>